<evidence type="ECO:0000256" key="1">
    <source>
        <dbReference type="ARBA" id="ARBA00022670"/>
    </source>
</evidence>
<name>A0A2W7S0B6_9BACT</name>
<dbReference type="GO" id="GO:0006508">
    <property type="term" value="P:proteolysis"/>
    <property type="evidence" value="ECO:0007669"/>
    <property type="project" value="UniProtKB-KW"/>
</dbReference>
<keyword evidence="3" id="KW-0732">Signal</keyword>
<feature type="signal peptide" evidence="3">
    <location>
        <begin position="1"/>
        <end position="21"/>
    </location>
</feature>
<organism evidence="5 6">
    <name type="scientific">Hydrotalea sandarakina</name>
    <dbReference type="NCBI Taxonomy" id="1004304"/>
    <lineage>
        <taxon>Bacteria</taxon>
        <taxon>Pseudomonadati</taxon>
        <taxon>Bacteroidota</taxon>
        <taxon>Chitinophagia</taxon>
        <taxon>Chitinophagales</taxon>
        <taxon>Chitinophagaceae</taxon>
        <taxon>Hydrotalea</taxon>
    </lineage>
</organism>
<feature type="domain" description="PDZ" evidence="4">
    <location>
        <begin position="115"/>
        <end position="163"/>
    </location>
</feature>
<comment type="caution">
    <text evidence="5">The sequence shown here is derived from an EMBL/GenBank/DDBJ whole genome shotgun (WGS) entry which is preliminary data.</text>
</comment>
<dbReference type="InterPro" id="IPR036034">
    <property type="entry name" value="PDZ_sf"/>
</dbReference>
<protein>
    <submittedName>
        <fullName evidence="5">Serine protease Do</fullName>
    </submittedName>
</protein>
<keyword evidence="1 5" id="KW-0645">Protease</keyword>
<dbReference type="AlphaFoldDB" id="A0A2W7S0B6"/>
<dbReference type="Proteomes" id="UP000249720">
    <property type="component" value="Unassembled WGS sequence"/>
</dbReference>
<gene>
    <name evidence="5" type="ORF">LX80_02321</name>
</gene>
<dbReference type="PROSITE" id="PS50106">
    <property type="entry name" value="PDZ"/>
    <property type="match status" value="2"/>
</dbReference>
<evidence type="ECO:0000256" key="3">
    <source>
        <dbReference type="SAM" id="SignalP"/>
    </source>
</evidence>
<proteinExistence type="predicted"/>
<reference evidence="5 6" key="1">
    <citation type="submission" date="2018-06" db="EMBL/GenBank/DDBJ databases">
        <title>Genomic Encyclopedia of Archaeal and Bacterial Type Strains, Phase II (KMG-II): from individual species to whole genera.</title>
        <authorList>
            <person name="Goeker M."/>
        </authorList>
    </citation>
    <scope>NUCLEOTIDE SEQUENCE [LARGE SCALE GENOMIC DNA]</scope>
    <source>
        <strain evidence="5 6">DSM 23241</strain>
    </source>
</reference>
<keyword evidence="2" id="KW-0378">Hydrolase</keyword>
<evidence type="ECO:0000313" key="6">
    <source>
        <dbReference type="Proteomes" id="UP000249720"/>
    </source>
</evidence>
<accession>A0A2W7S0B6</accession>
<dbReference type="PANTHER" id="PTHR43343">
    <property type="entry name" value="PEPTIDASE S12"/>
    <property type="match status" value="1"/>
</dbReference>
<dbReference type="Pfam" id="PF13180">
    <property type="entry name" value="PDZ_2"/>
    <property type="match status" value="2"/>
</dbReference>
<evidence type="ECO:0000313" key="5">
    <source>
        <dbReference type="EMBL" id="PZX60837.1"/>
    </source>
</evidence>
<keyword evidence="6" id="KW-1185">Reference proteome</keyword>
<sequence>MNKKIFILPLLLMGTTFCLQAQTQQNEDIIIHRKGNPQQKTTIVIDGKNITVNGKPVDQWKDGSVEIMKTDTSDNSFDLGNLQSELEKMFRQTMPKGGVQYFRRMGPGNNTISTNKAKLGVYTDKAENTKGVIIKEVSEESPAAKAGLKPGDIIVKVNNTDIETSEDLYKTIGKYNAGDTINITYLRDGKTGNTKAVLEKNNSFQLGNENQWGMRNFNFSIPPMPMNPDFNFRPNNKPMLGVQIEELNDNSGVKINDVNSNSPAEKAGLEKGDILTQIDGNAVKSIEDLKQALNSKKEGDSVDITYLRNGKKHNTTVVFPKPIKKATL</sequence>
<dbReference type="InterPro" id="IPR001478">
    <property type="entry name" value="PDZ"/>
</dbReference>
<feature type="chain" id="PRO_5015871163" evidence="3">
    <location>
        <begin position="22"/>
        <end position="328"/>
    </location>
</feature>
<evidence type="ECO:0000259" key="4">
    <source>
        <dbReference type="PROSITE" id="PS50106"/>
    </source>
</evidence>
<feature type="domain" description="PDZ" evidence="4">
    <location>
        <begin position="229"/>
        <end position="310"/>
    </location>
</feature>
<dbReference type="GO" id="GO:0008233">
    <property type="term" value="F:peptidase activity"/>
    <property type="evidence" value="ECO:0007669"/>
    <property type="project" value="UniProtKB-KW"/>
</dbReference>
<dbReference type="OrthoDB" id="9781273at2"/>
<dbReference type="SMART" id="SM00228">
    <property type="entry name" value="PDZ"/>
    <property type="match status" value="2"/>
</dbReference>
<dbReference type="InterPro" id="IPR051201">
    <property type="entry name" value="Chloro_Bact_Ser_Proteases"/>
</dbReference>
<dbReference type="PANTHER" id="PTHR43343:SF3">
    <property type="entry name" value="PROTEASE DO-LIKE 8, CHLOROPLASTIC"/>
    <property type="match status" value="1"/>
</dbReference>
<dbReference type="SUPFAM" id="SSF50156">
    <property type="entry name" value="PDZ domain-like"/>
    <property type="match status" value="2"/>
</dbReference>
<evidence type="ECO:0000256" key="2">
    <source>
        <dbReference type="ARBA" id="ARBA00022801"/>
    </source>
</evidence>
<dbReference type="RefSeq" id="WP_111296648.1">
    <property type="nucleotide sequence ID" value="NZ_QKZV01000008.1"/>
</dbReference>
<dbReference type="Gene3D" id="2.30.42.10">
    <property type="match status" value="2"/>
</dbReference>
<dbReference type="EMBL" id="QKZV01000008">
    <property type="protein sequence ID" value="PZX60837.1"/>
    <property type="molecule type" value="Genomic_DNA"/>
</dbReference>